<sequence length="403" mass="45908">MDSLTLTISVTLTSFFMCMTSSMLYLRSRSETYLIDWSFASLAFLLSSLIALIGLYSESTNFLFPTIANVLNIIAHATLLSGTTKLTNNKSIPFLVIGLGILVFVLHYLDFTRSSTTARILLFYPIIISLCLGNIYFALKHMQSSRQSDLTLLVVIHSAFAIFLIVRGIYIAFFNETLQLFGNDIIQTSGSLLLLAFMFSMTLNFIFIPTWRKELELNKHSRNDYLTGWLNRRALAEIAYNLFIKSQRESKIFGAIIIDIDHFKTINDTYGHAVGDEAIKHICNQIRNCNRSYDFHFRLGGEEFLVLVDDTKEKYVRQFAHRIREKIEQTPLMLGNQKINITVSLGATTFHSTDNSWEQLLDRADKALYQAKNEGRNQVVVASKSFPTSTKHQLNMKKHLASS</sequence>
<evidence type="ECO:0000313" key="5">
    <source>
        <dbReference type="EMBL" id="MCW3174258.1"/>
    </source>
</evidence>
<dbReference type="InterPro" id="IPR043128">
    <property type="entry name" value="Rev_trsase/Diguanyl_cyclase"/>
</dbReference>
<evidence type="ECO:0000256" key="3">
    <source>
        <dbReference type="SAM" id="Phobius"/>
    </source>
</evidence>
<feature type="transmembrane region" description="Helical" evidence="3">
    <location>
        <begin position="151"/>
        <end position="173"/>
    </location>
</feature>
<dbReference type="EC" id="2.7.7.65" evidence="1"/>
<evidence type="ECO:0000313" key="6">
    <source>
        <dbReference type="Proteomes" id="UP001163714"/>
    </source>
</evidence>
<feature type="transmembrane region" description="Helical" evidence="3">
    <location>
        <begin position="62"/>
        <end position="80"/>
    </location>
</feature>
<comment type="catalytic activity">
    <reaction evidence="2">
        <text>2 GTP = 3',3'-c-di-GMP + 2 diphosphate</text>
        <dbReference type="Rhea" id="RHEA:24898"/>
        <dbReference type="ChEBI" id="CHEBI:33019"/>
        <dbReference type="ChEBI" id="CHEBI:37565"/>
        <dbReference type="ChEBI" id="CHEBI:58805"/>
        <dbReference type="EC" id="2.7.7.65"/>
    </reaction>
</comment>
<evidence type="ECO:0000256" key="1">
    <source>
        <dbReference type="ARBA" id="ARBA00012528"/>
    </source>
</evidence>
<keyword evidence="6" id="KW-1185">Reference proteome</keyword>
<comment type="caution">
    <text evidence="5">The sequence shown here is derived from an EMBL/GenBank/DDBJ whole genome shotgun (WGS) entry which is preliminary data.</text>
</comment>
<dbReference type="PROSITE" id="PS50887">
    <property type="entry name" value="GGDEF"/>
    <property type="match status" value="1"/>
</dbReference>
<feature type="transmembrane region" description="Helical" evidence="3">
    <location>
        <begin position="92"/>
        <end position="109"/>
    </location>
</feature>
<evidence type="ECO:0000259" key="4">
    <source>
        <dbReference type="PROSITE" id="PS50887"/>
    </source>
</evidence>
<dbReference type="RefSeq" id="WP_264728911.1">
    <property type="nucleotide sequence ID" value="NZ_JAPDMX010000033.1"/>
</dbReference>
<name>A0ABT3IDX3_9GAMM</name>
<evidence type="ECO:0000256" key="2">
    <source>
        <dbReference type="ARBA" id="ARBA00034247"/>
    </source>
</evidence>
<proteinExistence type="predicted"/>
<keyword evidence="3" id="KW-1133">Transmembrane helix</keyword>
<keyword evidence="3" id="KW-0812">Transmembrane</keyword>
<dbReference type="InterPro" id="IPR029787">
    <property type="entry name" value="Nucleotide_cyclase"/>
</dbReference>
<feature type="transmembrane region" description="Helical" evidence="3">
    <location>
        <begin position="121"/>
        <end position="139"/>
    </location>
</feature>
<dbReference type="SUPFAM" id="SSF55073">
    <property type="entry name" value="Nucleotide cyclase"/>
    <property type="match status" value="1"/>
</dbReference>
<protein>
    <recommendedName>
        <fullName evidence="1">diguanylate cyclase</fullName>
        <ecNumber evidence="1">2.7.7.65</ecNumber>
    </recommendedName>
</protein>
<feature type="transmembrane region" description="Helical" evidence="3">
    <location>
        <begin position="185"/>
        <end position="207"/>
    </location>
</feature>
<dbReference type="PANTHER" id="PTHR45138">
    <property type="entry name" value="REGULATORY COMPONENTS OF SENSORY TRANSDUCTION SYSTEM"/>
    <property type="match status" value="1"/>
</dbReference>
<accession>A0ABT3IDX3</accession>
<dbReference type="CDD" id="cd01949">
    <property type="entry name" value="GGDEF"/>
    <property type="match status" value="1"/>
</dbReference>
<dbReference type="Pfam" id="PF00990">
    <property type="entry name" value="GGDEF"/>
    <property type="match status" value="1"/>
</dbReference>
<dbReference type="SMART" id="SM00267">
    <property type="entry name" value="GGDEF"/>
    <property type="match status" value="1"/>
</dbReference>
<dbReference type="Gene3D" id="3.30.70.270">
    <property type="match status" value="1"/>
</dbReference>
<dbReference type="Proteomes" id="UP001163714">
    <property type="component" value="Unassembled WGS sequence"/>
</dbReference>
<dbReference type="InterPro" id="IPR000160">
    <property type="entry name" value="GGDEF_dom"/>
</dbReference>
<dbReference type="EMBL" id="JAPDMX010000033">
    <property type="protein sequence ID" value="MCW3174258.1"/>
    <property type="molecule type" value="Genomic_DNA"/>
</dbReference>
<feature type="transmembrane region" description="Helical" evidence="3">
    <location>
        <begin position="33"/>
        <end position="56"/>
    </location>
</feature>
<keyword evidence="3" id="KW-0472">Membrane</keyword>
<gene>
    <name evidence="5" type="ORF">OHT75_17440</name>
</gene>
<reference evidence="5" key="1">
    <citation type="submission" date="2022-10" db="EMBL/GenBank/DDBJ databases">
        <title>Shewanella flava sp. nov, isolated from the estuary of the Fenhe River into the Yellow River.</title>
        <authorList>
            <person name="Li Y."/>
        </authorList>
    </citation>
    <scope>NUCLEOTIDE SEQUENCE</scope>
    <source>
        <strain evidence="5">FYR11-62</strain>
    </source>
</reference>
<dbReference type="PANTHER" id="PTHR45138:SF9">
    <property type="entry name" value="DIGUANYLATE CYCLASE DGCM-RELATED"/>
    <property type="match status" value="1"/>
</dbReference>
<dbReference type="NCBIfam" id="TIGR00254">
    <property type="entry name" value="GGDEF"/>
    <property type="match status" value="1"/>
</dbReference>
<feature type="transmembrane region" description="Helical" evidence="3">
    <location>
        <begin position="6"/>
        <end position="26"/>
    </location>
</feature>
<organism evidence="5 6">
    <name type="scientific">Shewanella subflava</name>
    <dbReference type="NCBI Taxonomy" id="2986476"/>
    <lineage>
        <taxon>Bacteria</taxon>
        <taxon>Pseudomonadati</taxon>
        <taxon>Pseudomonadota</taxon>
        <taxon>Gammaproteobacteria</taxon>
        <taxon>Alteromonadales</taxon>
        <taxon>Shewanellaceae</taxon>
        <taxon>Shewanella</taxon>
    </lineage>
</organism>
<feature type="domain" description="GGDEF" evidence="4">
    <location>
        <begin position="251"/>
        <end position="384"/>
    </location>
</feature>
<dbReference type="InterPro" id="IPR050469">
    <property type="entry name" value="Diguanylate_Cyclase"/>
</dbReference>